<name>A0A8S1PHW5_9CILI</name>
<comment type="caution">
    <text evidence="2">The sequence shown here is derived from an EMBL/GenBank/DDBJ whole genome shotgun (WGS) entry which is preliminary data.</text>
</comment>
<dbReference type="OrthoDB" id="297385at2759"/>
<protein>
    <submittedName>
        <fullName evidence="2">Uncharacterized protein</fullName>
    </submittedName>
</protein>
<keyword evidence="3" id="KW-1185">Reference proteome</keyword>
<dbReference type="AlphaFoldDB" id="A0A8S1PHW5"/>
<accession>A0A8S1PHW5</accession>
<dbReference type="Proteomes" id="UP000692954">
    <property type="component" value="Unassembled WGS sequence"/>
</dbReference>
<gene>
    <name evidence="2" type="ORF">PSON_ATCC_30995.1.T0780142</name>
</gene>
<organism evidence="2 3">
    <name type="scientific">Paramecium sonneborni</name>
    <dbReference type="NCBI Taxonomy" id="65129"/>
    <lineage>
        <taxon>Eukaryota</taxon>
        <taxon>Sar</taxon>
        <taxon>Alveolata</taxon>
        <taxon>Ciliophora</taxon>
        <taxon>Intramacronucleata</taxon>
        <taxon>Oligohymenophorea</taxon>
        <taxon>Peniculida</taxon>
        <taxon>Parameciidae</taxon>
        <taxon>Paramecium</taxon>
    </lineage>
</organism>
<evidence type="ECO:0000313" key="3">
    <source>
        <dbReference type="Proteomes" id="UP000692954"/>
    </source>
</evidence>
<dbReference type="EMBL" id="CAJJDN010000078">
    <property type="protein sequence ID" value="CAD8102674.1"/>
    <property type="molecule type" value="Genomic_DNA"/>
</dbReference>
<evidence type="ECO:0000256" key="1">
    <source>
        <dbReference type="SAM" id="MobiDB-lite"/>
    </source>
</evidence>
<feature type="region of interest" description="Disordered" evidence="1">
    <location>
        <begin position="309"/>
        <end position="328"/>
    </location>
</feature>
<sequence length="349" mass="40432">MNPCRSISQEFQLPDDFLSVFKSYIAITQGGQDKRVTQSQVNIFATNIHSQQMNAQKNIYNDFDIAFAVGMVFKILVTQKIELLDYFCTFYQNMNEKQKYAFELLKFTTYQLDKRDPQLYLNTLLANKHIPYQLLQGEVNLSKIYSFVYLCDLGSFFKQFSNGQIFKFVFWQGSNKINLKQVTNEIDLYFYQPSASFPIIILQQYDEVQLMYKIFEEHQIFMTHISIQLILDAVSGKLSITSENLKSQPYKFESLQSLGGVLFAGQPNWQEKVEKFAKIQNIGNTLGFLINPQATFELVKKSLEESQEQDVQQQQMQAQGANKTSFDPFATQIPTESQAVNNLRKTISY</sequence>
<feature type="compositionally biased region" description="Low complexity" evidence="1">
    <location>
        <begin position="309"/>
        <end position="319"/>
    </location>
</feature>
<reference evidence="2" key="1">
    <citation type="submission" date="2021-01" db="EMBL/GenBank/DDBJ databases">
        <authorList>
            <consortium name="Genoscope - CEA"/>
            <person name="William W."/>
        </authorList>
    </citation>
    <scope>NUCLEOTIDE SEQUENCE</scope>
</reference>
<proteinExistence type="predicted"/>
<evidence type="ECO:0000313" key="2">
    <source>
        <dbReference type="EMBL" id="CAD8102674.1"/>
    </source>
</evidence>